<evidence type="ECO:0000313" key="2">
    <source>
        <dbReference type="EMBL" id="KAJ6815585.1"/>
    </source>
</evidence>
<protein>
    <submittedName>
        <fullName evidence="2">TBC1 domain family member 5-like</fullName>
    </submittedName>
</protein>
<gene>
    <name evidence="2" type="ORF">M6B38_133970</name>
</gene>
<feature type="region of interest" description="Disordered" evidence="1">
    <location>
        <begin position="1"/>
        <end position="61"/>
    </location>
</feature>
<reference evidence="2" key="2">
    <citation type="submission" date="2023-04" db="EMBL/GenBank/DDBJ databases">
        <authorList>
            <person name="Bruccoleri R.E."/>
            <person name="Oakeley E.J."/>
            <person name="Faust A.-M."/>
            <person name="Dessus-Babus S."/>
            <person name="Altorfer M."/>
            <person name="Burckhardt D."/>
            <person name="Oertli M."/>
            <person name="Naumann U."/>
            <person name="Petersen F."/>
            <person name="Wong J."/>
        </authorList>
    </citation>
    <scope>NUCLEOTIDE SEQUENCE</scope>
    <source>
        <strain evidence="2">GSM-AAB239-AS_SAM_17_03QT</strain>
        <tissue evidence="2">Leaf</tissue>
    </source>
</reference>
<proteinExistence type="predicted"/>
<reference evidence="2" key="1">
    <citation type="journal article" date="2023" name="GigaByte">
        <title>Genome assembly of the bearded iris, Iris pallida Lam.</title>
        <authorList>
            <person name="Bruccoleri R.E."/>
            <person name="Oakeley E.J."/>
            <person name="Faust A.M.E."/>
            <person name="Altorfer M."/>
            <person name="Dessus-Babus S."/>
            <person name="Burckhardt D."/>
            <person name="Oertli M."/>
            <person name="Naumann U."/>
            <person name="Petersen F."/>
            <person name="Wong J."/>
        </authorList>
    </citation>
    <scope>NUCLEOTIDE SEQUENCE</scope>
    <source>
        <strain evidence="2">GSM-AAB239-AS_SAM_17_03QT</strain>
    </source>
</reference>
<evidence type="ECO:0000313" key="3">
    <source>
        <dbReference type="Proteomes" id="UP001140949"/>
    </source>
</evidence>
<dbReference type="EMBL" id="JANAVB010028818">
    <property type="protein sequence ID" value="KAJ6815585.1"/>
    <property type="molecule type" value="Genomic_DNA"/>
</dbReference>
<feature type="compositionally biased region" description="Polar residues" evidence="1">
    <location>
        <begin position="32"/>
        <end position="41"/>
    </location>
</feature>
<organism evidence="2 3">
    <name type="scientific">Iris pallida</name>
    <name type="common">Sweet iris</name>
    <dbReference type="NCBI Taxonomy" id="29817"/>
    <lineage>
        <taxon>Eukaryota</taxon>
        <taxon>Viridiplantae</taxon>
        <taxon>Streptophyta</taxon>
        <taxon>Embryophyta</taxon>
        <taxon>Tracheophyta</taxon>
        <taxon>Spermatophyta</taxon>
        <taxon>Magnoliopsida</taxon>
        <taxon>Liliopsida</taxon>
        <taxon>Asparagales</taxon>
        <taxon>Iridaceae</taxon>
        <taxon>Iridoideae</taxon>
        <taxon>Irideae</taxon>
        <taxon>Iris</taxon>
    </lineage>
</organism>
<dbReference type="AlphaFoldDB" id="A0AAX6FHW2"/>
<keyword evidence="3" id="KW-1185">Reference proteome</keyword>
<comment type="caution">
    <text evidence="2">The sequence shown here is derived from an EMBL/GenBank/DDBJ whole genome shotgun (WGS) entry which is preliminary data.</text>
</comment>
<sequence length="81" mass="8850">MRKKGVPDWFTSSLWSSSSSNSNSFRTRSASGSSPTTPQCETRNESETENAPIAGGDLTPIDGLAEEISGQACYSQRYRRK</sequence>
<dbReference type="Proteomes" id="UP001140949">
    <property type="component" value="Unassembled WGS sequence"/>
</dbReference>
<evidence type="ECO:0000256" key="1">
    <source>
        <dbReference type="SAM" id="MobiDB-lite"/>
    </source>
</evidence>
<feature type="compositionally biased region" description="Low complexity" evidence="1">
    <location>
        <begin position="9"/>
        <end position="31"/>
    </location>
</feature>
<accession>A0AAX6FHW2</accession>
<name>A0AAX6FHW2_IRIPA</name>